<name>A0A9D1MQC3_9FIRM</name>
<gene>
    <name evidence="1" type="ORF">IAB06_05785</name>
</gene>
<proteinExistence type="predicted"/>
<dbReference type="EMBL" id="DVNI01000095">
    <property type="protein sequence ID" value="HIU64524.1"/>
    <property type="molecule type" value="Genomic_DNA"/>
</dbReference>
<evidence type="ECO:0000313" key="2">
    <source>
        <dbReference type="Proteomes" id="UP000824099"/>
    </source>
</evidence>
<accession>A0A9D1MQC3</accession>
<reference evidence="1" key="2">
    <citation type="journal article" date="2021" name="PeerJ">
        <title>Extensive microbial diversity within the chicken gut microbiome revealed by metagenomics and culture.</title>
        <authorList>
            <person name="Gilroy R."/>
            <person name="Ravi A."/>
            <person name="Getino M."/>
            <person name="Pursley I."/>
            <person name="Horton D.L."/>
            <person name="Alikhan N.F."/>
            <person name="Baker D."/>
            <person name="Gharbi K."/>
            <person name="Hall N."/>
            <person name="Watson M."/>
            <person name="Adriaenssens E.M."/>
            <person name="Foster-Nyarko E."/>
            <person name="Jarju S."/>
            <person name="Secka A."/>
            <person name="Antonio M."/>
            <person name="Oren A."/>
            <person name="Chaudhuri R.R."/>
            <person name="La Ragione R."/>
            <person name="Hildebrand F."/>
            <person name="Pallen M.J."/>
        </authorList>
    </citation>
    <scope>NUCLEOTIDE SEQUENCE</scope>
    <source>
        <strain evidence="1">CHK160-1198</strain>
    </source>
</reference>
<dbReference type="AlphaFoldDB" id="A0A9D1MQC3"/>
<organism evidence="1 2">
    <name type="scientific">Candidatus Avacidaminococcus intestinavium</name>
    <dbReference type="NCBI Taxonomy" id="2840684"/>
    <lineage>
        <taxon>Bacteria</taxon>
        <taxon>Bacillati</taxon>
        <taxon>Bacillota</taxon>
        <taxon>Negativicutes</taxon>
        <taxon>Acidaminococcales</taxon>
        <taxon>Acidaminococcaceae</taxon>
        <taxon>Acidaminococcaceae incertae sedis</taxon>
        <taxon>Candidatus Avacidaminococcus</taxon>
    </lineage>
</organism>
<sequence length="119" mass="13606">MKQAAYTVKISKTLYQDTYRCILQNDNDETIGTLRVLPSFPLGRNEVPANAPEVPPFLLVIVDDADINKDNLIDFEERASYALLKRFSAENFLPQHCQFYYPSPAFVFEQPDSTTNPIM</sequence>
<reference evidence="1" key="1">
    <citation type="submission" date="2020-10" db="EMBL/GenBank/DDBJ databases">
        <authorList>
            <person name="Gilroy R."/>
        </authorList>
    </citation>
    <scope>NUCLEOTIDE SEQUENCE</scope>
    <source>
        <strain evidence="1">CHK160-1198</strain>
    </source>
</reference>
<protein>
    <submittedName>
        <fullName evidence="1">Uncharacterized protein</fullName>
    </submittedName>
</protein>
<evidence type="ECO:0000313" key="1">
    <source>
        <dbReference type="EMBL" id="HIU64524.1"/>
    </source>
</evidence>
<dbReference type="Proteomes" id="UP000824099">
    <property type="component" value="Unassembled WGS sequence"/>
</dbReference>
<comment type="caution">
    <text evidence="1">The sequence shown here is derived from an EMBL/GenBank/DDBJ whole genome shotgun (WGS) entry which is preliminary data.</text>
</comment>